<evidence type="ECO:0000256" key="5">
    <source>
        <dbReference type="ARBA" id="ARBA00022801"/>
    </source>
</evidence>
<protein>
    <submittedName>
        <fullName evidence="8">Retrovirus-related Pol polyprotein from transposon 17.6</fullName>
    </submittedName>
</protein>
<dbReference type="GO" id="GO:0004519">
    <property type="term" value="F:endonuclease activity"/>
    <property type="evidence" value="ECO:0007669"/>
    <property type="project" value="UniProtKB-KW"/>
</dbReference>
<keyword evidence="2" id="KW-0548">Nucleotidyltransferase</keyword>
<keyword evidence="4" id="KW-0255">Endonuclease</keyword>
<evidence type="ECO:0000313" key="9">
    <source>
        <dbReference type="Proteomes" id="UP000031668"/>
    </source>
</evidence>
<keyword evidence="9" id="KW-1185">Reference proteome</keyword>
<dbReference type="OrthoDB" id="3863715at2759"/>
<evidence type="ECO:0000256" key="6">
    <source>
        <dbReference type="ARBA" id="ARBA00022918"/>
    </source>
</evidence>
<evidence type="ECO:0000256" key="3">
    <source>
        <dbReference type="ARBA" id="ARBA00022722"/>
    </source>
</evidence>
<comment type="caution">
    <text evidence="8">The sequence shown here is derived from an EMBL/GenBank/DDBJ whole genome shotgun (WGS) entry which is preliminary data.</text>
</comment>
<feature type="domain" description="Reverse transcriptase RNase H-like" evidence="7">
    <location>
        <begin position="2"/>
        <end position="52"/>
    </location>
</feature>
<evidence type="ECO:0000256" key="1">
    <source>
        <dbReference type="ARBA" id="ARBA00022679"/>
    </source>
</evidence>
<dbReference type="AlphaFoldDB" id="A0A0C2M824"/>
<evidence type="ECO:0000256" key="2">
    <source>
        <dbReference type="ARBA" id="ARBA00022695"/>
    </source>
</evidence>
<keyword evidence="1" id="KW-0808">Transferase</keyword>
<dbReference type="InterPro" id="IPR050951">
    <property type="entry name" value="Retrovirus_Pol_polyprotein"/>
</dbReference>
<keyword evidence="6" id="KW-0695">RNA-directed DNA polymerase</keyword>
<dbReference type="Proteomes" id="UP000031668">
    <property type="component" value="Unassembled WGS sequence"/>
</dbReference>
<evidence type="ECO:0000313" key="8">
    <source>
        <dbReference type="EMBL" id="KII60519.1"/>
    </source>
</evidence>
<dbReference type="EMBL" id="JWZT01005579">
    <property type="protein sequence ID" value="KII60519.1"/>
    <property type="molecule type" value="Genomic_DNA"/>
</dbReference>
<organism evidence="8 9">
    <name type="scientific">Thelohanellus kitauei</name>
    <name type="common">Myxosporean</name>
    <dbReference type="NCBI Taxonomy" id="669202"/>
    <lineage>
        <taxon>Eukaryota</taxon>
        <taxon>Metazoa</taxon>
        <taxon>Cnidaria</taxon>
        <taxon>Myxozoa</taxon>
        <taxon>Myxosporea</taxon>
        <taxon>Bivalvulida</taxon>
        <taxon>Platysporina</taxon>
        <taxon>Myxobolidae</taxon>
        <taxon>Thelohanellus</taxon>
    </lineage>
</organism>
<proteinExistence type="predicted"/>
<keyword evidence="5" id="KW-0378">Hydrolase</keyword>
<dbReference type="InterPro" id="IPR041373">
    <property type="entry name" value="RT_RNaseH"/>
</dbReference>
<keyword evidence="3" id="KW-0540">Nuclease</keyword>
<accession>A0A0C2M824</accession>
<evidence type="ECO:0000259" key="7">
    <source>
        <dbReference type="Pfam" id="PF17917"/>
    </source>
</evidence>
<name>A0A0C2M824_THEKT</name>
<sequence length="189" mass="22014">MLVIMLSTRKFRHYLLGKKLILVSDQNDLSYLKTMKHTNGRRTRWLMELEEYDFEFEFINGKRNVIADGLSRCVSATLLESSVDLAIEQDKDQNIKKVKELLTIGQNAISTENQPSSDLWEQRNRLEIVENVLVHHSRRGLLSVIPHYLRYDLFKLFIDKSISHLGVNKTHSAILEVTYSSLIKQNIIE</sequence>
<dbReference type="PANTHER" id="PTHR37984">
    <property type="entry name" value="PROTEIN CBG26694"/>
    <property type="match status" value="1"/>
</dbReference>
<dbReference type="SUPFAM" id="SSF56672">
    <property type="entry name" value="DNA/RNA polymerases"/>
    <property type="match status" value="1"/>
</dbReference>
<evidence type="ECO:0000256" key="4">
    <source>
        <dbReference type="ARBA" id="ARBA00022759"/>
    </source>
</evidence>
<dbReference type="PANTHER" id="PTHR37984:SF5">
    <property type="entry name" value="PROTEIN NYNRIN-LIKE"/>
    <property type="match status" value="1"/>
</dbReference>
<dbReference type="GO" id="GO:0003964">
    <property type="term" value="F:RNA-directed DNA polymerase activity"/>
    <property type="evidence" value="ECO:0007669"/>
    <property type="project" value="UniProtKB-KW"/>
</dbReference>
<dbReference type="GO" id="GO:0016787">
    <property type="term" value="F:hydrolase activity"/>
    <property type="evidence" value="ECO:0007669"/>
    <property type="project" value="UniProtKB-KW"/>
</dbReference>
<gene>
    <name evidence="8" type="ORF">RF11_05593</name>
</gene>
<reference evidence="8 9" key="1">
    <citation type="journal article" date="2014" name="Genome Biol. Evol.">
        <title>The genome of the myxosporean Thelohanellus kitauei shows adaptations to nutrient acquisition within its fish host.</title>
        <authorList>
            <person name="Yang Y."/>
            <person name="Xiong J."/>
            <person name="Zhou Z."/>
            <person name="Huo F."/>
            <person name="Miao W."/>
            <person name="Ran C."/>
            <person name="Liu Y."/>
            <person name="Zhang J."/>
            <person name="Feng J."/>
            <person name="Wang M."/>
            <person name="Wang M."/>
            <person name="Wang L."/>
            <person name="Yao B."/>
        </authorList>
    </citation>
    <scope>NUCLEOTIDE SEQUENCE [LARGE SCALE GENOMIC DNA]</scope>
    <source>
        <strain evidence="8">Wuqing</strain>
    </source>
</reference>
<dbReference type="Pfam" id="PF17917">
    <property type="entry name" value="RT_RNaseH"/>
    <property type="match status" value="1"/>
</dbReference>
<dbReference type="InterPro" id="IPR043502">
    <property type="entry name" value="DNA/RNA_pol_sf"/>
</dbReference>